<dbReference type="Proteomes" id="UP000492821">
    <property type="component" value="Unassembled WGS sequence"/>
</dbReference>
<protein>
    <submittedName>
        <fullName evidence="3">WAP domain-containing protein</fullName>
    </submittedName>
</protein>
<evidence type="ECO:0000313" key="2">
    <source>
        <dbReference type="Proteomes" id="UP000492821"/>
    </source>
</evidence>
<accession>A0A7E4VMB5</accession>
<name>A0A7E4VMB5_PANRE</name>
<dbReference type="AlphaFoldDB" id="A0A7E4VMB5"/>
<evidence type="ECO:0000313" key="3">
    <source>
        <dbReference type="WBParaSite" id="Pan_g22695.t1"/>
    </source>
</evidence>
<dbReference type="PANTHER" id="PTHR36938">
    <property type="entry name" value="PROTEIN CBG26935"/>
    <property type="match status" value="1"/>
</dbReference>
<evidence type="ECO:0000259" key="1">
    <source>
        <dbReference type="PROSITE" id="PS51390"/>
    </source>
</evidence>
<proteinExistence type="predicted"/>
<reference evidence="2" key="1">
    <citation type="journal article" date="2013" name="Genetics">
        <title>The draft genome and transcriptome of Panagrellus redivivus are shaped by the harsh demands of a free-living lifestyle.</title>
        <authorList>
            <person name="Srinivasan J."/>
            <person name="Dillman A.R."/>
            <person name="Macchietto M.G."/>
            <person name="Heikkinen L."/>
            <person name="Lakso M."/>
            <person name="Fracchia K.M."/>
            <person name="Antoshechkin I."/>
            <person name="Mortazavi A."/>
            <person name="Wong G."/>
            <person name="Sternberg P.W."/>
        </authorList>
    </citation>
    <scope>NUCLEOTIDE SEQUENCE [LARGE SCALE GENOMIC DNA]</scope>
    <source>
        <strain evidence="2">MT8872</strain>
    </source>
</reference>
<reference evidence="3" key="2">
    <citation type="submission" date="2020-10" db="UniProtKB">
        <authorList>
            <consortium name="WormBaseParasite"/>
        </authorList>
    </citation>
    <scope>IDENTIFICATION</scope>
</reference>
<dbReference type="GO" id="GO:0030414">
    <property type="term" value="F:peptidase inhibitor activity"/>
    <property type="evidence" value="ECO:0007669"/>
    <property type="project" value="InterPro"/>
</dbReference>
<keyword evidence="2" id="KW-1185">Reference proteome</keyword>
<dbReference type="GO" id="GO:0005576">
    <property type="term" value="C:extracellular region"/>
    <property type="evidence" value="ECO:0007669"/>
    <property type="project" value="InterPro"/>
</dbReference>
<feature type="domain" description="WAP" evidence="1">
    <location>
        <begin position="230"/>
        <end position="287"/>
    </location>
</feature>
<sequence>MEAFLETATLKLNQKPKRRRTLTSKKGKQENPFTDSSCCLSLIPPESRGCVPTSSYCRIRMSISIAMIRTSIIALLFALPIAATRLSLCEYYNALGIYKPECAPVPTVAPTFDEDSEETASNLVFERPNPNLGRIFSISNSLISKLSLLNSFELTEATTTNPLLFSMEVDDPILSTPPPRSIETFNGNMNSDSREFPDIGLCQGYFQGCFPDRDCESGIACAQMRTNRKCCTAPDTRCPTPTELGYTCRKFNPTNWCNADSDCNTGRTVRQMCCPTGCSYNICLIDKTAPVMADNVIGRIYRTSKYMSEECPDPYSIDLRCDKPNPTHWCYSQSECPSHNKMAPRRCCMTKCGYNTCLVKYNGHWVIG</sequence>
<dbReference type="InterPro" id="IPR008197">
    <property type="entry name" value="WAP_dom"/>
</dbReference>
<dbReference type="WBParaSite" id="Pan_g22695.t1">
    <property type="protein sequence ID" value="Pan_g22695.t1"/>
    <property type="gene ID" value="Pan_g22695"/>
</dbReference>
<dbReference type="PANTHER" id="PTHR36938:SF2">
    <property type="entry name" value="WAP DOMAIN-CONTAINING PROTEIN"/>
    <property type="match status" value="1"/>
</dbReference>
<organism evidence="2 3">
    <name type="scientific">Panagrellus redivivus</name>
    <name type="common">Microworm</name>
    <dbReference type="NCBI Taxonomy" id="6233"/>
    <lineage>
        <taxon>Eukaryota</taxon>
        <taxon>Metazoa</taxon>
        <taxon>Ecdysozoa</taxon>
        <taxon>Nematoda</taxon>
        <taxon>Chromadorea</taxon>
        <taxon>Rhabditida</taxon>
        <taxon>Tylenchina</taxon>
        <taxon>Panagrolaimomorpha</taxon>
        <taxon>Panagrolaimoidea</taxon>
        <taxon>Panagrolaimidae</taxon>
        <taxon>Panagrellus</taxon>
    </lineage>
</organism>
<dbReference type="PROSITE" id="PS51390">
    <property type="entry name" value="WAP"/>
    <property type="match status" value="1"/>
</dbReference>